<evidence type="ECO:0000313" key="2">
    <source>
        <dbReference type="EMBL" id="KAF2905591.1"/>
    </source>
</evidence>
<proteinExistence type="predicted"/>
<dbReference type="AlphaFoldDB" id="A0A8K0DJX3"/>
<evidence type="ECO:0000313" key="3">
    <source>
        <dbReference type="Proteomes" id="UP000801492"/>
    </source>
</evidence>
<accession>A0A8K0DJX3</accession>
<feature type="compositionally biased region" description="Polar residues" evidence="1">
    <location>
        <begin position="1"/>
        <end position="13"/>
    </location>
</feature>
<organism evidence="2 3">
    <name type="scientific">Ignelater luminosus</name>
    <name type="common">Cucubano</name>
    <name type="synonym">Pyrophorus luminosus</name>
    <dbReference type="NCBI Taxonomy" id="2038154"/>
    <lineage>
        <taxon>Eukaryota</taxon>
        <taxon>Metazoa</taxon>
        <taxon>Ecdysozoa</taxon>
        <taxon>Arthropoda</taxon>
        <taxon>Hexapoda</taxon>
        <taxon>Insecta</taxon>
        <taxon>Pterygota</taxon>
        <taxon>Neoptera</taxon>
        <taxon>Endopterygota</taxon>
        <taxon>Coleoptera</taxon>
        <taxon>Polyphaga</taxon>
        <taxon>Elateriformia</taxon>
        <taxon>Elateroidea</taxon>
        <taxon>Elateridae</taxon>
        <taxon>Agrypninae</taxon>
        <taxon>Pyrophorini</taxon>
        <taxon>Ignelater</taxon>
    </lineage>
</organism>
<protein>
    <submittedName>
        <fullName evidence="2">Uncharacterized protein</fullName>
    </submittedName>
</protein>
<dbReference type="OrthoDB" id="6502573at2759"/>
<feature type="compositionally biased region" description="Polar residues" evidence="1">
    <location>
        <begin position="25"/>
        <end position="36"/>
    </location>
</feature>
<reference evidence="2" key="1">
    <citation type="submission" date="2019-08" db="EMBL/GenBank/DDBJ databases">
        <title>The genome of the North American firefly Photinus pyralis.</title>
        <authorList>
            <consortium name="Photinus pyralis genome working group"/>
            <person name="Fallon T.R."/>
            <person name="Sander Lower S.E."/>
            <person name="Weng J.-K."/>
        </authorList>
    </citation>
    <scope>NUCLEOTIDE SEQUENCE</scope>
    <source>
        <strain evidence="2">TRF0915ILg1</strain>
        <tissue evidence="2">Whole body</tissue>
    </source>
</reference>
<sequence>MAATQAEKQQNDVNSEKVQPDQHLNVRNSLLQNGTDKSGVRGGGSVVVTKAKATGTMSQYRQDGGNEQGLSEPEMGPTGSEANLYPPAPAAPSEGPPVGDGHGYGFPFGSRDMHNSGDGSLHGFAPRQGFGGPKQPPTAFPQQQRFVSGQTISQPTGPTPTLNQLLQSSNPMHRYQNSYGHPEQPYGQGWPPQKTLAPYSAATAPGPAPGGSVYRNQSTGAPIIRQLFFSGNTDEAFMCVGDLVIWSDNYEKFDEIEQKFLVSGHSYMPRDRDFALIEKRKKVSKVFTPECVKDMIQNTRHTKPFHVVDMKQENFKDIHIAAIVFLTLQSLIFLKQPALKLQKTILPK</sequence>
<keyword evidence="3" id="KW-1185">Reference proteome</keyword>
<comment type="caution">
    <text evidence="2">The sequence shown here is derived from an EMBL/GenBank/DDBJ whole genome shotgun (WGS) entry which is preliminary data.</text>
</comment>
<dbReference type="Proteomes" id="UP000801492">
    <property type="component" value="Unassembled WGS sequence"/>
</dbReference>
<feature type="region of interest" description="Disordered" evidence="1">
    <location>
        <begin position="1"/>
        <end position="100"/>
    </location>
</feature>
<evidence type="ECO:0000256" key="1">
    <source>
        <dbReference type="SAM" id="MobiDB-lite"/>
    </source>
</evidence>
<name>A0A8K0DJX3_IGNLU</name>
<dbReference type="EMBL" id="VTPC01000493">
    <property type="protein sequence ID" value="KAF2905591.1"/>
    <property type="molecule type" value="Genomic_DNA"/>
</dbReference>
<gene>
    <name evidence="2" type="ORF">ILUMI_00568</name>
</gene>